<evidence type="ECO:0000259" key="2">
    <source>
        <dbReference type="PROSITE" id="PS51677"/>
    </source>
</evidence>
<dbReference type="CDD" id="cd10918">
    <property type="entry name" value="CE4_NodB_like_5s_6s"/>
    <property type="match status" value="1"/>
</dbReference>
<organism evidence="3 4">
    <name type="scientific">Acidithiobacillus ferrooxidans</name>
    <name type="common">Thiobacillus ferrooxidans</name>
    <dbReference type="NCBI Taxonomy" id="920"/>
    <lineage>
        <taxon>Bacteria</taxon>
        <taxon>Pseudomonadati</taxon>
        <taxon>Pseudomonadota</taxon>
        <taxon>Acidithiobacillia</taxon>
        <taxon>Acidithiobacillales</taxon>
        <taxon>Acidithiobacillaceae</taxon>
        <taxon>Acidithiobacillus</taxon>
    </lineage>
</organism>
<dbReference type="EMBL" id="QKQP01000012">
    <property type="protein sequence ID" value="PZD79829.1"/>
    <property type="molecule type" value="Genomic_DNA"/>
</dbReference>
<proteinExistence type="predicted"/>
<dbReference type="SUPFAM" id="SSF88713">
    <property type="entry name" value="Glycoside hydrolase/deacetylase"/>
    <property type="match status" value="1"/>
</dbReference>
<dbReference type="OrthoDB" id="9776235at2"/>
<reference evidence="3 4" key="1">
    <citation type="submission" date="2018-06" db="EMBL/GenBank/DDBJ databases">
        <title>Draft sequence of Acidithiobacillus ferrooxidans CCM 4253.</title>
        <authorList>
            <person name="Moya-Beltran A."/>
            <person name="Castro M."/>
            <person name="Covarrubias P.C."/>
            <person name="Issotta F."/>
            <person name="Janiczek O."/>
            <person name="Mandl M."/>
            <person name="Kucera J."/>
            <person name="Quatrini R."/>
        </authorList>
    </citation>
    <scope>NUCLEOTIDE SEQUENCE [LARGE SCALE GENOMIC DNA]</scope>
    <source>
        <strain evidence="3 4">CCM 4253</strain>
    </source>
</reference>
<comment type="caution">
    <text evidence="3">The sequence shown here is derived from an EMBL/GenBank/DDBJ whole genome shotgun (WGS) entry which is preliminary data.</text>
</comment>
<dbReference type="Proteomes" id="UP000248886">
    <property type="component" value="Unassembled WGS sequence"/>
</dbReference>
<dbReference type="GO" id="GO:0005975">
    <property type="term" value="P:carbohydrate metabolic process"/>
    <property type="evidence" value="ECO:0007669"/>
    <property type="project" value="InterPro"/>
</dbReference>
<feature type="domain" description="NodB homology" evidence="2">
    <location>
        <begin position="107"/>
        <end position="278"/>
    </location>
</feature>
<accession>A0A2W1JZZ2</accession>
<dbReference type="AlphaFoldDB" id="A0A2W1JZZ2"/>
<gene>
    <name evidence="3" type="ORF">DN052_14965</name>
</gene>
<dbReference type="InterPro" id="IPR051398">
    <property type="entry name" value="Polysacch_Deacetylase"/>
</dbReference>
<dbReference type="PANTHER" id="PTHR34216:SF7">
    <property type="entry name" value="POLY-BETA-1,6-N-ACETYL-D-GLUCOSAMINE N-DEACETYLASE"/>
    <property type="match status" value="1"/>
</dbReference>
<dbReference type="InterPro" id="IPR011330">
    <property type="entry name" value="Glyco_hydro/deAcase_b/a-brl"/>
</dbReference>
<name>A0A2W1JZZ2_ACIFR</name>
<keyword evidence="1" id="KW-0732">Signal</keyword>
<protein>
    <submittedName>
        <fullName evidence="3">Polysaccharide deacetylase family protein</fullName>
    </submittedName>
</protein>
<evidence type="ECO:0000313" key="3">
    <source>
        <dbReference type="EMBL" id="PZD79829.1"/>
    </source>
</evidence>
<evidence type="ECO:0000313" key="4">
    <source>
        <dbReference type="Proteomes" id="UP000248886"/>
    </source>
</evidence>
<dbReference type="InterPro" id="IPR002509">
    <property type="entry name" value="NODB_dom"/>
</dbReference>
<dbReference type="Pfam" id="PF01522">
    <property type="entry name" value="Polysacc_deac_1"/>
    <property type="match status" value="1"/>
</dbReference>
<dbReference type="GeneID" id="65281292"/>
<sequence>MELGKSGLFLQAGRAQRTEKPDMRVVWQTVSLLVLFFAIPAWGSGTGRVVPILLYHRFGPVLRDAMTVRTMVFAAQMEYLRSHGYRIVPLKEVVAYIRGVGPPPPPHSVVITADDGHQSVYTDMFPLVQRYHIPVTLFIYPSAISRASYALTWDELRIMHDSGLVNIQSHTYWHPNFKIEKKRLSPQAYEKFVAMQLEKSRAKLDQELGIKVDMLAWPYGIYNEELIKSAATAGYIAAFTMVRAPAGPSDNVMALPRYLVTDQDTGKTLGRLLTTDSG</sequence>
<dbReference type="GO" id="GO:0016810">
    <property type="term" value="F:hydrolase activity, acting on carbon-nitrogen (but not peptide) bonds"/>
    <property type="evidence" value="ECO:0007669"/>
    <property type="project" value="InterPro"/>
</dbReference>
<dbReference type="Gene3D" id="3.20.20.370">
    <property type="entry name" value="Glycoside hydrolase/deacetylase"/>
    <property type="match status" value="1"/>
</dbReference>
<dbReference type="PANTHER" id="PTHR34216">
    <property type="match status" value="1"/>
</dbReference>
<dbReference type="RefSeq" id="WP_012537025.1">
    <property type="nucleotide sequence ID" value="NZ_AP025160.1"/>
</dbReference>
<dbReference type="PROSITE" id="PS51677">
    <property type="entry name" value="NODB"/>
    <property type="match status" value="1"/>
</dbReference>
<evidence type="ECO:0000256" key="1">
    <source>
        <dbReference type="ARBA" id="ARBA00022729"/>
    </source>
</evidence>